<keyword evidence="1" id="KW-0472">Membrane</keyword>
<dbReference type="EMBL" id="JAWMAJ010000250">
    <property type="protein sequence ID" value="MDV7222745.1"/>
    <property type="molecule type" value="Genomic_DNA"/>
</dbReference>
<evidence type="ECO:0008006" key="4">
    <source>
        <dbReference type="Google" id="ProtNLM"/>
    </source>
</evidence>
<evidence type="ECO:0000313" key="3">
    <source>
        <dbReference type="Proteomes" id="UP001187346"/>
    </source>
</evidence>
<protein>
    <recommendedName>
        <fullName evidence="4">Integral membrane protein</fullName>
    </recommendedName>
</protein>
<evidence type="ECO:0000313" key="2">
    <source>
        <dbReference type="EMBL" id="MDV7222745.1"/>
    </source>
</evidence>
<feature type="transmembrane region" description="Helical" evidence="1">
    <location>
        <begin position="64"/>
        <end position="90"/>
    </location>
</feature>
<proteinExistence type="predicted"/>
<keyword evidence="1" id="KW-1133">Transmembrane helix</keyword>
<evidence type="ECO:0000256" key="1">
    <source>
        <dbReference type="SAM" id="Phobius"/>
    </source>
</evidence>
<accession>A0ABU4FQ84</accession>
<name>A0ABU4FQ84_9ACTN</name>
<reference evidence="2 3" key="1">
    <citation type="submission" date="2023-10" db="EMBL/GenBank/DDBJ databases">
        <title>Characterization of rhizosphere-enriched actinobacteria from wheat plants lab-grown on chernevaya soil.</title>
        <authorList>
            <person name="Tikhonova E.N."/>
            <person name="Konopkin A."/>
            <person name="Kravchenko I.K."/>
        </authorList>
    </citation>
    <scope>NUCLEOTIDE SEQUENCE [LARGE SCALE GENOMIC DNA]</scope>
    <source>
        <strain evidence="2 3">RR29</strain>
    </source>
</reference>
<keyword evidence="3" id="KW-1185">Reference proteome</keyword>
<comment type="caution">
    <text evidence="2">The sequence shown here is derived from an EMBL/GenBank/DDBJ whole genome shotgun (WGS) entry which is preliminary data.</text>
</comment>
<feature type="transmembrane region" description="Helical" evidence="1">
    <location>
        <begin position="102"/>
        <end position="129"/>
    </location>
</feature>
<organism evidence="2 3">
    <name type="scientific">Streptomyces prunicolor</name>
    <dbReference type="NCBI Taxonomy" id="67348"/>
    <lineage>
        <taxon>Bacteria</taxon>
        <taxon>Bacillati</taxon>
        <taxon>Actinomycetota</taxon>
        <taxon>Actinomycetes</taxon>
        <taxon>Kitasatosporales</taxon>
        <taxon>Streptomycetaceae</taxon>
        <taxon>Streptomyces</taxon>
    </lineage>
</organism>
<sequence length="166" mass="17011">MTIDPKYPLTESEAAAEAARLIGEAYRPQPVTQFATSFRDTSRVPEFGTTPPVAQPDSRIVPEWAAGVAVASIGVGAGVTGLGCAAWLVLQGISSVLDSAASVSFLGFLTVVGPFGGVAMIVTAVGVAVSKAKRASTTNVYQGTVIKRTEITSTARGIGARSRIGE</sequence>
<dbReference type="Proteomes" id="UP001187346">
    <property type="component" value="Unassembled WGS sequence"/>
</dbReference>
<keyword evidence="1" id="KW-0812">Transmembrane</keyword>
<gene>
    <name evidence="2" type="ORF">R5A26_43125</name>
</gene>
<dbReference type="RefSeq" id="WP_317775463.1">
    <property type="nucleotide sequence ID" value="NZ_JAWMAJ010000250.1"/>
</dbReference>